<dbReference type="AlphaFoldDB" id="A0A0E2H7S4"/>
<keyword evidence="1" id="KW-1133">Transmembrane helix</keyword>
<evidence type="ECO:0008006" key="4">
    <source>
        <dbReference type="Google" id="ProtNLM"/>
    </source>
</evidence>
<evidence type="ECO:0000313" key="2">
    <source>
        <dbReference type="EMBL" id="ENZ12117.1"/>
    </source>
</evidence>
<name>A0A0E2H7S4_9FIRM</name>
<keyword evidence="1" id="KW-0812">Transmembrane</keyword>
<feature type="transmembrane region" description="Helical" evidence="1">
    <location>
        <begin position="166"/>
        <end position="184"/>
    </location>
</feature>
<comment type="caution">
    <text evidence="2">The sequence shown here is derived from an EMBL/GenBank/DDBJ whole genome shotgun (WGS) entry which is preliminary data.</text>
</comment>
<gene>
    <name evidence="2" type="ORF">HMPREF1090_03746</name>
</gene>
<evidence type="ECO:0000256" key="1">
    <source>
        <dbReference type="SAM" id="Phobius"/>
    </source>
</evidence>
<proteinExistence type="predicted"/>
<feature type="transmembrane region" description="Helical" evidence="1">
    <location>
        <begin position="222"/>
        <end position="243"/>
    </location>
</feature>
<evidence type="ECO:0000313" key="3">
    <source>
        <dbReference type="Proteomes" id="UP000013085"/>
    </source>
</evidence>
<keyword evidence="1" id="KW-0472">Membrane</keyword>
<dbReference type="Proteomes" id="UP000013085">
    <property type="component" value="Unassembled WGS sequence"/>
</dbReference>
<organism evidence="2 3">
    <name type="scientific">[Clostridium] clostridioforme 90A8</name>
    <dbReference type="NCBI Taxonomy" id="999408"/>
    <lineage>
        <taxon>Bacteria</taxon>
        <taxon>Bacillati</taxon>
        <taxon>Bacillota</taxon>
        <taxon>Clostridia</taxon>
        <taxon>Lachnospirales</taxon>
        <taxon>Lachnospiraceae</taxon>
        <taxon>Enterocloster</taxon>
    </lineage>
</organism>
<dbReference type="PATRIC" id="fig|999408.3.peg.4013"/>
<dbReference type="Pfam" id="PF19511">
    <property type="entry name" value="TrbL_5"/>
    <property type="match status" value="1"/>
</dbReference>
<dbReference type="RefSeq" id="WP_002593809.1">
    <property type="nucleotide sequence ID" value="NZ_KB850980.1"/>
</dbReference>
<feature type="transmembrane region" description="Helical" evidence="1">
    <location>
        <begin position="191"/>
        <end position="210"/>
    </location>
</feature>
<sequence>MFIWDFVADTVLGQIIDWLYGQIVGFLGDFFMQMGSMGAELFEMSWVQSVVLLFYYLAWALYVTGIVVAAFECGIEYQNGRGSIRDTALNVIKGFLAASLFTTVPVELYKLSISLQGSFTAGITGLGEDIGTVAAGIVKSLQDAATWQEAAISGVFGGIGSISSPIFMIFLLILMGYAVIKVFFANLKRGGILLIQIAVGSLYLFSVPRGYIDGFVGWCKQVIGLCLTAFLQATVLIAGLMVVKDQALLGLGLMLSAGEIPRIAGQFGLETGTKANVMGAVYAAQGAMNLTRTVVQVVSK</sequence>
<reference evidence="2 3" key="1">
    <citation type="submission" date="2013-01" db="EMBL/GenBank/DDBJ databases">
        <title>The Genome Sequence of Clostridium clostridioforme 90A8.</title>
        <authorList>
            <consortium name="The Broad Institute Genome Sequencing Platform"/>
            <person name="Earl A."/>
            <person name="Ward D."/>
            <person name="Feldgarden M."/>
            <person name="Gevers D."/>
            <person name="Courvalin P."/>
            <person name="Lambert T."/>
            <person name="Walker B."/>
            <person name="Young S.K."/>
            <person name="Zeng Q."/>
            <person name="Gargeya S."/>
            <person name="Fitzgerald M."/>
            <person name="Haas B."/>
            <person name="Abouelleil A."/>
            <person name="Alvarado L."/>
            <person name="Arachchi H.M."/>
            <person name="Berlin A.M."/>
            <person name="Chapman S.B."/>
            <person name="Dewar J."/>
            <person name="Goldberg J."/>
            <person name="Griggs A."/>
            <person name="Gujja S."/>
            <person name="Hansen M."/>
            <person name="Howarth C."/>
            <person name="Imamovic A."/>
            <person name="Larimer J."/>
            <person name="McCowan C."/>
            <person name="Murphy C."/>
            <person name="Neiman D."/>
            <person name="Pearson M."/>
            <person name="Priest M."/>
            <person name="Roberts A."/>
            <person name="Saif S."/>
            <person name="Shea T."/>
            <person name="Sisk P."/>
            <person name="Sykes S."/>
            <person name="Wortman J."/>
            <person name="Nusbaum C."/>
            <person name="Birren B."/>
        </authorList>
    </citation>
    <scope>NUCLEOTIDE SEQUENCE [LARGE SCALE GENOMIC DNA]</scope>
    <source>
        <strain evidence="2 3">90A8</strain>
    </source>
</reference>
<dbReference type="EMBL" id="AGYR01000040">
    <property type="protein sequence ID" value="ENZ12117.1"/>
    <property type="molecule type" value="Genomic_DNA"/>
</dbReference>
<dbReference type="InterPro" id="IPR046108">
    <property type="entry name" value="TrbL_5"/>
</dbReference>
<feature type="transmembrane region" description="Helical" evidence="1">
    <location>
        <begin position="53"/>
        <end position="75"/>
    </location>
</feature>
<dbReference type="HOGENOM" id="CLU_080674_0_0_9"/>
<protein>
    <recommendedName>
        <fullName evidence="4">TrbL/VirB6 plasmid conjugal transfer protein</fullName>
    </recommendedName>
</protein>
<accession>A0A0E2H7S4</accession>